<dbReference type="EMBL" id="AP021876">
    <property type="protein sequence ID" value="BBO82883.1"/>
    <property type="molecule type" value="Genomic_DNA"/>
</dbReference>
<evidence type="ECO:0000313" key="1">
    <source>
        <dbReference type="EMBL" id="BBO82883.1"/>
    </source>
</evidence>
<reference evidence="1 2" key="1">
    <citation type="submission" date="2019-11" db="EMBL/GenBank/DDBJ databases">
        <title>Comparative genomics of hydrocarbon-degrading Desulfosarcina strains.</title>
        <authorList>
            <person name="Watanabe M."/>
            <person name="Kojima H."/>
            <person name="Fukui M."/>
        </authorList>
    </citation>
    <scope>NUCLEOTIDE SEQUENCE [LARGE SCALE GENOMIC DNA]</scope>
    <source>
        <strain evidence="1 2">28bB2T</strain>
    </source>
</reference>
<dbReference type="Proteomes" id="UP000425960">
    <property type="component" value="Chromosome"/>
</dbReference>
<name>A0A5K7ZRU9_9BACT</name>
<dbReference type="Pfam" id="PF07277">
    <property type="entry name" value="SapC"/>
    <property type="match status" value="1"/>
</dbReference>
<dbReference type="AlphaFoldDB" id="A0A5K7ZRU9"/>
<protein>
    <submittedName>
        <fullName evidence="1">Peptidase</fullName>
    </submittedName>
</protein>
<gene>
    <name evidence="1" type="ORF">DSCO28_34490</name>
</gene>
<evidence type="ECO:0000313" key="2">
    <source>
        <dbReference type="Proteomes" id="UP000425960"/>
    </source>
</evidence>
<accession>A0A5K7ZRU9</accession>
<dbReference type="InterPro" id="IPR010836">
    <property type="entry name" value="SapC"/>
</dbReference>
<organism evidence="1 2">
    <name type="scientific">Desulfosarcina ovata subsp. sediminis</name>
    <dbReference type="NCBI Taxonomy" id="885957"/>
    <lineage>
        <taxon>Bacteria</taxon>
        <taxon>Pseudomonadati</taxon>
        <taxon>Thermodesulfobacteriota</taxon>
        <taxon>Desulfobacteria</taxon>
        <taxon>Desulfobacterales</taxon>
        <taxon>Desulfosarcinaceae</taxon>
        <taxon>Desulfosarcina</taxon>
    </lineage>
</organism>
<dbReference type="KEGG" id="dov:DSCO28_34490"/>
<proteinExistence type="predicted"/>
<sequence>MFKQLIPLSSKLHQNKKLKNIKGFGFASNFHVASIMTHEFIRAAAIYPIVFIEDKEKDRFLPVAMLGLKANQNLFVDKEGKWQASYIPAIIRRYPFALAKTNQEDQYTICIDENSEIVNEKEGVALFNEDGSAADVLENVKRYLGELHQMEAITHDFCRFMAENNLFAPMNMRVRDSDKVQNIAGCYVINDERLNNLSDERFLELRKKRFLPVVYAHLTSLAQIERLMRLAGKLQPVQSQGAVERMSEKEETEDVLH</sequence>
<dbReference type="RefSeq" id="WP_155323223.1">
    <property type="nucleotide sequence ID" value="NZ_AP021876.1"/>
</dbReference>